<organism evidence="2">
    <name type="scientific">viral metagenome</name>
    <dbReference type="NCBI Taxonomy" id="1070528"/>
    <lineage>
        <taxon>unclassified sequences</taxon>
        <taxon>metagenomes</taxon>
        <taxon>organismal metagenomes</taxon>
    </lineage>
</organism>
<feature type="region of interest" description="Disordered" evidence="1">
    <location>
        <begin position="112"/>
        <end position="163"/>
    </location>
</feature>
<reference evidence="2" key="1">
    <citation type="journal article" date="2020" name="Nature">
        <title>Giant virus diversity and host interactions through global metagenomics.</title>
        <authorList>
            <person name="Schulz F."/>
            <person name="Roux S."/>
            <person name="Paez-Espino D."/>
            <person name="Jungbluth S."/>
            <person name="Walsh D.A."/>
            <person name="Denef V.J."/>
            <person name="McMahon K.D."/>
            <person name="Konstantinidis K.T."/>
            <person name="Eloe-Fadrosh E.A."/>
            <person name="Kyrpides N.C."/>
            <person name="Woyke T."/>
        </authorList>
    </citation>
    <scope>NUCLEOTIDE SEQUENCE</scope>
    <source>
        <strain evidence="2">GVMAG-M-3300020182-33</strain>
    </source>
</reference>
<name>A0A6C0BZD4_9ZZZZ</name>
<accession>A0A6C0BZD4</accession>
<dbReference type="AlphaFoldDB" id="A0A6C0BZD4"/>
<sequence>MAELQNLSLLEDWSLSAVANDCDVRLGLVSVLCISGDLIYIYGNHPMSPGATAAQLLPQPLAELLIFEPVVPLRYTPHGFQTLLPSEWDAMSAQNDSYVGLSTWSSAHESVASDNSILNDDEPDESSSSTEDAIHEMGMSSNDEDGANDGSLSEGSRKTGKGD</sequence>
<dbReference type="EMBL" id="MN739302">
    <property type="protein sequence ID" value="QHS97707.1"/>
    <property type="molecule type" value="Genomic_DNA"/>
</dbReference>
<evidence type="ECO:0000313" key="2">
    <source>
        <dbReference type="EMBL" id="QHS97707.1"/>
    </source>
</evidence>
<proteinExistence type="predicted"/>
<protein>
    <submittedName>
        <fullName evidence="2">Uncharacterized protein</fullName>
    </submittedName>
</protein>
<evidence type="ECO:0000256" key="1">
    <source>
        <dbReference type="SAM" id="MobiDB-lite"/>
    </source>
</evidence>